<dbReference type="InterPro" id="IPR052620">
    <property type="entry name" value="ELYS/MEL-28_NucAsmblyFactor"/>
</dbReference>
<feature type="compositionally biased region" description="Low complexity" evidence="3">
    <location>
        <begin position="1946"/>
        <end position="1959"/>
    </location>
</feature>
<feature type="compositionally biased region" description="Low complexity" evidence="3">
    <location>
        <begin position="2010"/>
        <end position="2026"/>
    </location>
</feature>
<feature type="compositionally biased region" description="Polar residues" evidence="3">
    <location>
        <begin position="2000"/>
        <end position="2009"/>
    </location>
</feature>
<feature type="compositionally biased region" description="Polar residues" evidence="3">
    <location>
        <begin position="1714"/>
        <end position="1724"/>
    </location>
</feature>
<feature type="compositionally biased region" description="Basic residues" evidence="3">
    <location>
        <begin position="2113"/>
        <end position="2122"/>
    </location>
</feature>
<evidence type="ECO:0000259" key="4">
    <source>
        <dbReference type="Pfam" id="PF13934"/>
    </source>
</evidence>
<protein>
    <submittedName>
        <fullName evidence="6">Protein ELYS-like</fullName>
    </submittedName>
</protein>
<feature type="compositionally biased region" description="Polar residues" evidence="3">
    <location>
        <begin position="1359"/>
        <end position="1368"/>
    </location>
</feature>
<organism evidence="6">
    <name type="scientific">Rhipicephalus zambeziensis</name>
    <dbReference type="NCBI Taxonomy" id="60191"/>
    <lineage>
        <taxon>Eukaryota</taxon>
        <taxon>Metazoa</taxon>
        <taxon>Ecdysozoa</taxon>
        <taxon>Arthropoda</taxon>
        <taxon>Chelicerata</taxon>
        <taxon>Arachnida</taxon>
        <taxon>Acari</taxon>
        <taxon>Parasitiformes</taxon>
        <taxon>Ixodida</taxon>
        <taxon>Ixodoidea</taxon>
        <taxon>Ixodidae</taxon>
        <taxon>Rhipicephalinae</taxon>
        <taxon>Rhipicephalus</taxon>
        <taxon>Rhipicephalus</taxon>
    </lineage>
</organism>
<feature type="compositionally biased region" description="Basic and acidic residues" evidence="3">
    <location>
        <begin position="2185"/>
        <end position="2196"/>
    </location>
</feature>
<feature type="compositionally biased region" description="Polar residues" evidence="3">
    <location>
        <begin position="1270"/>
        <end position="1285"/>
    </location>
</feature>
<feature type="domain" description="ELYS-like" evidence="4">
    <location>
        <begin position="712"/>
        <end position="943"/>
    </location>
</feature>
<feature type="compositionally biased region" description="Acidic residues" evidence="3">
    <location>
        <begin position="1741"/>
        <end position="1753"/>
    </location>
</feature>
<feature type="compositionally biased region" description="Polar residues" evidence="3">
    <location>
        <begin position="1219"/>
        <end position="1235"/>
    </location>
</feature>
<dbReference type="SUPFAM" id="SSF50978">
    <property type="entry name" value="WD40 repeat-like"/>
    <property type="match status" value="1"/>
</dbReference>
<feature type="compositionally biased region" description="Polar residues" evidence="3">
    <location>
        <begin position="1900"/>
        <end position="1919"/>
    </location>
</feature>
<feature type="compositionally biased region" description="Basic and acidic residues" evidence="3">
    <location>
        <begin position="1809"/>
        <end position="1822"/>
    </location>
</feature>
<feature type="compositionally biased region" description="Low complexity" evidence="3">
    <location>
        <begin position="1021"/>
        <end position="1030"/>
    </location>
</feature>
<comment type="subcellular location">
    <subcellularLocation>
        <location evidence="1">Nucleus</location>
    </subcellularLocation>
</comment>
<name>A0A224YNF8_9ACAR</name>
<feature type="compositionally biased region" description="Polar residues" evidence="3">
    <location>
        <begin position="2213"/>
        <end position="2228"/>
    </location>
</feature>
<dbReference type="EMBL" id="GFPF01004627">
    <property type="protein sequence ID" value="MAA15773.1"/>
    <property type="molecule type" value="Transcribed_RNA"/>
</dbReference>
<sequence length="2381" mass="255374">MPLSVVPAAEVSGLVPFYPELVNSAAQGNLETTVKGRIKQCGKEAILSCGSLLRGYDTQTGQPYMELQVGRQERPLVGPFVELVRGRSAYLVVAVSGGSGGPLLCVCQPVSGRVVRAIRLAAPVTHLCVVSAQRLGVLSGGCVALATEDRCLLLLDLCLDSAHHYSDELRPANLVRLESISSDELPNISAVHGAPMHCFVPLCDLGDLAELDEMAVSNGDMEVTCLQWLPQLFCLGIGLSCGTVHLWDVHKSSSVLVITLQSDLPVVSLALQEPENDPRCCCYLWSAQASTGNQLSSFAVTSMHALTFGKKELGEDGHPRYKGLVSGRPMFEYSLVPDVVPGMEGTAGQSPQDEELLGSRILSFRTMWSLNTSPTSDGPLSPASPARSGLEHVEDLLLISWQLVRGSRVLGTYLSVFDINQWYRAQMPRTFRSNAFQLCSFIGLFSLEEPVARCGNHAVLDVRVLQSSIKRFYSQNPMVEQTHFPSSLEFTCVLLTTEGTVQASFLGLQRQVLNYMNMEGPACLGNASDLYVHFSIVGLINDSLRSGGAHLSQAVAQKTALNVALENRLVGFLAACVRARLSGEPLLPFMLEWTWAKVKDIKRSLDILYMPLFDCSGQDVTLIGCRMSTHLEELRILHRLLEQALGMPADNRDVLCVWNEVTGLLAGHLSVLLFLVQAGLLPDHRMGDGLAYPYGILNTWCHQARNDMGGRLLVDVLAEEALQNLDNDDSGHPLATSYPPLNLQRATELYLQRDLETWEPHAITYYLLLDISAVISLEYPQVKEELEAFPTVFHLGDDLQSLIQGIWYLDHGKYKEGTEKLLHAMSVVTVSMRLLLSALWTPVVRLLLRCGQAPLALLYLDHMQPLSTQEQMSLCLDILLANCRVVDALELVRRHSHLSSLEQLLGCIFAVSRKAPEREAHALFEELLRVPLSVAEEDQLINFFCELADPMWLCHVILHFLECKRPQAALLPTASLRELFREGKAQRSYRPDVRQRAFATLEVMQSALRLMPVPASQRNAAARARSQSGQPVQHLGTVPTRVPHKGTTPRLVTQVAKVRATMDPAEASQPPKLPMPPTRGMAKDSHAQTPAASGHRSSLGRGLDAEALSMLCTPPVMLWQGPTQATPSAVQPSTSTPASILKRRAQDLPPVTTTLAAGSSAAEGDPGTCPTPLALDEDVCPTPDPTVRRLRFAVSESFSSDNTPDPEATAESMEEEASFVSQSEEPVSIEEQASSPMVEASSFQVEADVSSDRSYRTAADSGEEECGTDLQDSPSEPVPASSTPRQHLPAPESVGTDLQVDGGKAEVLGASPPSPGQKGLLPAFLIRETARRLQGPSALDTTFAESPGLSGEAAPRQPSGGSPTTAAVPSSPAKSDKMTDEDDLDGTPLADEDEGTELRGEDVPQLSSVTTEPSEGPAALPEERAASQMPGGFSNEPPMVAEPVEGTPLQGDDGTELADDVSQPCSEESSMTLPPMPAPSVTESHTTSTKVRVVEEVSSESIVSQPYSEESAMSLRLPAFATSKGHTVAGEATAAEEVIVISASEGSEASEVEQEDDDEIFIVSDASSDALPEVLPTRVESPEDSWSRSCGATTVEEGDVVLTELTSMPSAQLNEPLEMPREPSVGLLAAALDVEEVHVERSLPGYAVCPSEEEGSLPKPEDHLQAPDTPATPAQPESRAVGESYGFVPAVDSPPVVGSGRGGGATLPEEEASSPGTITSSFSVVTPLKQPPAPTAVASDAESDEEGDAELSEEPLSPGASSEHSSSIGGQHETGHDSSAEKTLRTPKHKAVLDKSAEKVVVTSSYNLRETRKSTWKEEENKANQSRSRRKSGPVSPSKPTPPAIATRAGPSRDSDTSPKIAVTPKRKTRAASEEPSTPHSRIKAKALAGSLGRRKEKASSVSPKSITQSSKAKAQTPSAKGKSTGKVATSAAAAGESSKRLATPRPSRSSAEPSSKKAGPAHDVERGKSPSPTRESSTSPARTPTRRSTRKSATPSPTKQKAVQRVTQKSVAGSPKSKKSAVSSSQEKTSEAPAPLKISLRTRSHADASTPGRTEKTPEKMVPSTRASGMRQKRSATLSPPGRTARTPSPAQKSPVHSPEKTKTPSPEKAGAPKKRLRHHSSSSAVAERESSPVPGPSKRETPSKRASSRVPRTPKHSSSADVVDAPLPVSTRRSSRLTPDKQPAAREHEAEKPKLPGTRRRVLETIAEVDTSPTKSDTETSPTAPSTRKGRRSLSAEPDQSAPPKRLLLATRRSRRVSGNIALDTIAEAPEAEKERDPQPATSRQQGSRPKRKADTELDAEGFKLSRPMELAHKGSKSTPPKGEFVFSPPVTRYRQHKSQPSGKPAEEESAPSSSKEQAPKKRDGLPRPLAGSGDSASR</sequence>
<dbReference type="PANTHER" id="PTHR21583">
    <property type="entry name" value="ELYS PROTEIN"/>
    <property type="match status" value="1"/>
</dbReference>
<feature type="compositionally biased region" description="Acidic residues" evidence="3">
    <location>
        <begin position="1379"/>
        <end position="1395"/>
    </location>
</feature>
<evidence type="ECO:0000256" key="1">
    <source>
        <dbReference type="ARBA" id="ARBA00004123"/>
    </source>
</evidence>
<dbReference type="GO" id="GO:0005634">
    <property type="term" value="C:nucleus"/>
    <property type="evidence" value="ECO:0007669"/>
    <property type="project" value="UniProtKB-SubCell"/>
</dbReference>
<dbReference type="Pfam" id="PF16687">
    <property type="entry name" value="ELYS-bb"/>
    <property type="match status" value="1"/>
</dbReference>
<dbReference type="InterPro" id="IPR036322">
    <property type="entry name" value="WD40_repeat_dom_sf"/>
</dbReference>
<feature type="region of interest" description="Disordered" evidence="3">
    <location>
        <begin position="1021"/>
        <end position="1048"/>
    </location>
</feature>
<feature type="compositionally biased region" description="Polar residues" evidence="3">
    <location>
        <begin position="1759"/>
        <end position="1769"/>
    </location>
</feature>
<feature type="compositionally biased region" description="Basic and acidic residues" evidence="3">
    <location>
        <begin position="1773"/>
        <end position="1784"/>
    </location>
</feature>
<feature type="domain" description="ELYS beta-propeller" evidence="5">
    <location>
        <begin position="29"/>
        <end position="501"/>
    </location>
</feature>
<proteinExistence type="predicted"/>
<feature type="region of interest" description="Disordered" evidence="3">
    <location>
        <begin position="1061"/>
        <end position="1099"/>
    </location>
</feature>
<reference evidence="6" key="1">
    <citation type="journal article" date="2017" name="Parasit. Vectors">
        <title>Sialotranscriptomics of Rhipicephalus zambeziensis reveals intricate expression profiles of secretory proteins and suggests tight temporal transcriptional regulation during blood-feeding.</title>
        <authorList>
            <person name="de Castro M.H."/>
            <person name="de Klerk D."/>
            <person name="Pienaar R."/>
            <person name="Rees D.J.G."/>
            <person name="Mans B.J."/>
        </authorList>
    </citation>
    <scope>NUCLEOTIDE SEQUENCE</scope>
    <source>
        <tissue evidence="6">Salivary glands</tissue>
    </source>
</reference>
<dbReference type="InterPro" id="IPR025151">
    <property type="entry name" value="ELYS_dom"/>
</dbReference>
<feature type="compositionally biased region" description="Basic and acidic residues" evidence="3">
    <location>
        <begin position="2295"/>
        <end position="2306"/>
    </location>
</feature>
<dbReference type="InterPro" id="IPR032040">
    <property type="entry name" value="ELYS-bb"/>
</dbReference>
<evidence type="ECO:0000313" key="6">
    <source>
        <dbReference type="EMBL" id="MAA15773.1"/>
    </source>
</evidence>
<feature type="compositionally biased region" description="Low complexity" evidence="3">
    <location>
        <begin position="1970"/>
        <end position="1984"/>
    </location>
</feature>
<feature type="region of interest" description="Disordered" evidence="3">
    <location>
        <begin position="1193"/>
        <end position="1490"/>
    </location>
</feature>
<evidence type="ECO:0000259" key="5">
    <source>
        <dbReference type="Pfam" id="PF16687"/>
    </source>
</evidence>
<accession>A0A224YNF8</accession>
<keyword evidence="2" id="KW-0539">Nucleus</keyword>
<dbReference type="PANTHER" id="PTHR21583:SF8">
    <property type="entry name" value="PROTEIN ELYS"/>
    <property type="match status" value="1"/>
</dbReference>
<feature type="compositionally biased region" description="Polar residues" evidence="3">
    <location>
        <begin position="1463"/>
        <end position="1472"/>
    </location>
</feature>
<evidence type="ECO:0000256" key="3">
    <source>
        <dbReference type="SAM" id="MobiDB-lite"/>
    </source>
</evidence>
<dbReference type="Pfam" id="PF13934">
    <property type="entry name" value="ELYS"/>
    <property type="match status" value="1"/>
</dbReference>
<evidence type="ECO:0000256" key="2">
    <source>
        <dbReference type="ARBA" id="ARBA00023242"/>
    </source>
</evidence>
<feature type="compositionally biased region" description="Low complexity" evidence="3">
    <location>
        <begin position="1666"/>
        <end position="1676"/>
    </location>
</feature>
<feature type="region of interest" description="Disordered" evidence="3">
    <location>
        <begin position="1645"/>
        <end position="2381"/>
    </location>
</feature>